<organism evidence="2 3">
    <name type="scientific">Mesoflavibacter profundi</name>
    <dbReference type="NCBI Taxonomy" id="2708110"/>
    <lineage>
        <taxon>Bacteria</taxon>
        <taxon>Pseudomonadati</taxon>
        <taxon>Bacteroidota</taxon>
        <taxon>Flavobacteriia</taxon>
        <taxon>Flavobacteriales</taxon>
        <taxon>Flavobacteriaceae</taxon>
        <taxon>Mesoflavibacter</taxon>
    </lineage>
</organism>
<protein>
    <recommendedName>
        <fullName evidence="4">Anti sigma-E protein RseA N-terminal domain-containing protein</fullName>
    </recommendedName>
</protein>
<gene>
    <name evidence="2" type="ORF">OOZ35_05820</name>
</gene>
<sequence>MKKENLNTIKQSGFKIPNAYFDTIEDQIMSQISIKNSCENSGFKIPENYFETIEDKIISKTQQPKVIKLINKKTIITIASIAAMVVLFFNLNLFNTPITFDSLDTETVETYIIDEIDLNDLNSLIDTEQLSQTDFINYNATSIDNYLDEIEIEDLLDQ</sequence>
<feature type="transmembrane region" description="Helical" evidence="1">
    <location>
        <begin position="75"/>
        <end position="94"/>
    </location>
</feature>
<keyword evidence="1" id="KW-0812">Transmembrane</keyword>
<keyword evidence="3" id="KW-1185">Reference proteome</keyword>
<evidence type="ECO:0008006" key="4">
    <source>
        <dbReference type="Google" id="ProtNLM"/>
    </source>
</evidence>
<evidence type="ECO:0000313" key="3">
    <source>
        <dbReference type="Proteomes" id="UP001149142"/>
    </source>
</evidence>
<accession>A0ABT4RYW4</accession>
<reference evidence="2" key="1">
    <citation type="submission" date="2022-11" db="EMBL/GenBank/DDBJ databases">
        <title>Refractory cell wall polysaccharides provide important carbon source for microbial heterotrophs in the hadal ocean.</title>
        <authorList>
            <person name="Zhu X."/>
        </authorList>
    </citation>
    <scope>NUCLEOTIDE SEQUENCE</scope>
    <source>
        <strain evidence="2">MTRN7</strain>
    </source>
</reference>
<proteinExistence type="predicted"/>
<comment type="caution">
    <text evidence="2">The sequence shown here is derived from an EMBL/GenBank/DDBJ whole genome shotgun (WGS) entry which is preliminary data.</text>
</comment>
<name>A0ABT4RYW4_9FLAO</name>
<dbReference type="RefSeq" id="WP_106689080.1">
    <property type="nucleotide sequence ID" value="NZ_CAXQEU010000164.1"/>
</dbReference>
<keyword evidence="1" id="KW-0472">Membrane</keyword>
<evidence type="ECO:0000313" key="2">
    <source>
        <dbReference type="EMBL" id="MDA0177011.1"/>
    </source>
</evidence>
<dbReference type="EMBL" id="JAPFGC010000002">
    <property type="protein sequence ID" value="MDA0177011.1"/>
    <property type="molecule type" value="Genomic_DNA"/>
</dbReference>
<evidence type="ECO:0000256" key="1">
    <source>
        <dbReference type="SAM" id="Phobius"/>
    </source>
</evidence>
<keyword evidence="1" id="KW-1133">Transmembrane helix</keyword>
<dbReference type="Proteomes" id="UP001149142">
    <property type="component" value="Unassembled WGS sequence"/>
</dbReference>